<evidence type="ECO:0000256" key="2">
    <source>
        <dbReference type="ARBA" id="ARBA00010790"/>
    </source>
</evidence>
<evidence type="ECO:0000256" key="5">
    <source>
        <dbReference type="ARBA" id="ARBA00022827"/>
    </source>
</evidence>
<dbReference type="SUPFAM" id="SSF54373">
    <property type="entry name" value="FAD-linked reductases, C-terminal domain"/>
    <property type="match status" value="1"/>
</dbReference>
<comment type="cofactor">
    <cofactor evidence="1">
        <name>FAD</name>
        <dbReference type="ChEBI" id="CHEBI:57692"/>
    </cofactor>
</comment>
<evidence type="ECO:0000256" key="6">
    <source>
        <dbReference type="ARBA" id="ARBA00023002"/>
    </source>
</evidence>
<dbReference type="Proteomes" id="UP001221757">
    <property type="component" value="Unassembled WGS sequence"/>
</dbReference>
<dbReference type="InterPro" id="IPR012132">
    <property type="entry name" value="GMC_OxRdtase"/>
</dbReference>
<evidence type="ECO:0000256" key="3">
    <source>
        <dbReference type="ARBA" id="ARBA00022630"/>
    </source>
</evidence>
<proteinExistence type="inferred from homology"/>
<dbReference type="AlphaFoldDB" id="A0AAD7FKE1"/>
<organism evidence="9 10">
    <name type="scientific">Mycena rosella</name>
    <name type="common">Pink bonnet</name>
    <name type="synonym">Agaricus rosellus</name>
    <dbReference type="NCBI Taxonomy" id="1033263"/>
    <lineage>
        <taxon>Eukaryota</taxon>
        <taxon>Fungi</taxon>
        <taxon>Dikarya</taxon>
        <taxon>Basidiomycota</taxon>
        <taxon>Agaricomycotina</taxon>
        <taxon>Agaricomycetes</taxon>
        <taxon>Agaricomycetidae</taxon>
        <taxon>Agaricales</taxon>
        <taxon>Marasmiineae</taxon>
        <taxon>Mycenaceae</taxon>
        <taxon>Mycena</taxon>
    </lineage>
</organism>
<keyword evidence="10" id="KW-1185">Reference proteome</keyword>
<evidence type="ECO:0000256" key="4">
    <source>
        <dbReference type="ARBA" id="ARBA00022729"/>
    </source>
</evidence>
<dbReference type="PANTHER" id="PTHR11552">
    <property type="entry name" value="GLUCOSE-METHANOL-CHOLINE GMC OXIDOREDUCTASE"/>
    <property type="match status" value="1"/>
</dbReference>
<dbReference type="PANTHER" id="PTHR11552:SF201">
    <property type="entry name" value="GLUCOSE-METHANOL-CHOLINE OXIDOREDUCTASE N-TERMINAL DOMAIN-CONTAINING PROTEIN"/>
    <property type="match status" value="1"/>
</dbReference>
<keyword evidence="4" id="KW-0732">Signal</keyword>
<comment type="caution">
    <text evidence="9">The sequence shown here is derived from an EMBL/GenBank/DDBJ whole genome shotgun (WGS) entry which is preliminary data.</text>
</comment>
<dbReference type="GO" id="GO:0050660">
    <property type="term" value="F:flavin adenine dinucleotide binding"/>
    <property type="evidence" value="ECO:0007669"/>
    <property type="project" value="InterPro"/>
</dbReference>
<dbReference type="Gene3D" id="3.30.560.10">
    <property type="entry name" value="Glucose Oxidase, domain 3"/>
    <property type="match status" value="2"/>
</dbReference>
<gene>
    <name evidence="9" type="ORF">B0H17DRAFT_1150651</name>
</gene>
<protein>
    <recommendedName>
        <fullName evidence="8">Glucose-methanol-choline oxidoreductase C-terminal domain-containing protein</fullName>
    </recommendedName>
</protein>
<reference evidence="9" key="1">
    <citation type="submission" date="2023-03" db="EMBL/GenBank/DDBJ databases">
        <title>Massive genome expansion in bonnet fungi (Mycena s.s.) driven by repeated elements and novel gene families across ecological guilds.</title>
        <authorList>
            <consortium name="Lawrence Berkeley National Laboratory"/>
            <person name="Harder C.B."/>
            <person name="Miyauchi S."/>
            <person name="Viragh M."/>
            <person name="Kuo A."/>
            <person name="Thoen E."/>
            <person name="Andreopoulos B."/>
            <person name="Lu D."/>
            <person name="Skrede I."/>
            <person name="Drula E."/>
            <person name="Henrissat B."/>
            <person name="Morin E."/>
            <person name="Kohler A."/>
            <person name="Barry K."/>
            <person name="LaButti K."/>
            <person name="Morin E."/>
            <person name="Salamov A."/>
            <person name="Lipzen A."/>
            <person name="Mereny Z."/>
            <person name="Hegedus B."/>
            <person name="Baldrian P."/>
            <person name="Stursova M."/>
            <person name="Weitz H."/>
            <person name="Taylor A."/>
            <person name="Grigoriev I.V."/>
            <person name="Nagy L.G."/>
            <person name="Martin F."/>
            <person name="Kauserud H."/>
        </authorList>
    </citation>
    <scope>NUCLEOTIDE SEQUENCE</scope>
    <source>
        <strain evidence="9">CBHHK067</strain>
    </source>
</reference>
<evidence type="ECO:0000256" key="7">
    <source>
        <dbReference type="ARBA" id="ARBA00023180"/>
    </source>
</evidence>
<keyword evidence="6" id="KW-0560">Oxidoreductase</keyword>
<name>A0AAD7FKE1_MYCRO</name>
<dbReference type="GO" id="GO:0016614">
    <property type="term" value="F:oxidoreductase activity, acting on CH-OH group of donors"/>
    <property type="evidence" value="ECO:0007669"/>
    <property type="project" value="InterPro"/>
</dbReference>
<dbReference type="EMBL" id="JARKIE010000548">
    <property type="protein sequence ID" value="KAJ7629298.1"/>
    <property type="molecule type" value="Genomic_DNA"/>
</dbReference>
<dbReference type="InterPro" id="IPR036188">
    <property type="entry name" value="FAD/NAD-bd_sf"/>
</dbReference>
<keyword evidence="7" id="KW-0325">Glycoprotein</keyword>
<dbReference type="Gene3D" id="3.50.50.60">
    <property type="entry name" value="FAD/NAD(P)-binding domain"/>
    <property type="match status" value="1"/>
</dbReference>
<evidence type="ECO:0000259" key="8">
    <source>
        <dbReference type="Pfam" id="PF05199"/>
    </source>
</evidence>
<comment type="similarity">
    <text evidence="2">Belongs to the GMC oxidoreductase family.</text>
</comment>
<evidence type="ECO:0000313" key="9">
    <source>
        <dbReference type="EMBL" id="KAJ7629298.1"/>
    </source>
</evidence>
<dbReference type="InterPro" id="IPR007867">
    <property type="entry name" value="GMC_OxRtase_C"/>
</dbReference>
<keyword evidence="3" id="KW-0285">Flavoprotein</keyword>
<accession>A0AAD7FKE1</accession>
<feature type="domain" description="Glucose-methanol-choline oxidoreductase C-terminal" evidence="8">
    <location>
        <begin position="199"/>
        <end position="282"/>
    </location>
</feature>
<evidence type="ECO:0000313" key="10">
    <source>
        <dbReference type="Proteomes" id="UP001221757"/>
    </source>
</evidence>
<evidence type="ECO:0000256" key="1">
    <source>
        <dbReference type="ARBA" id="ARBA00001974"/>
    </source>
</evidence>
<keyword evidence="5" id="KW-0274">FAD</keyword>
<sequence length="295" mass="32640">MRRCANLIGPLRDAAWISYLAAPIHEVPDPLSTSRYYQFNQACKNLTAVVSAQVTKAVTEVDKNGSVTATGVAFMSEGALYTVKFGEEVILSARDHVASRFWSPQGSAFLDAVGTETRAHLPGVGNNIQEHIFFNVTCTSQEISPGLRKQYERQLVLLPRCMPGPSAFPFISFWGIDVLSRVPEPPPINTTVSGLINLPFSRGSIHIVSKDPLVPPDIDAKYLKHDLLQHIEQIKFCRKILEQELLKKFLTGLRKDYLKTRLADLVPARRLMRLTASTGIHARSTSTGSGRTDTP</sequence>
<dbReference type="Pfam" id="PF05199">
    <property type="entry name" value="GMC_oxred_C"/>
    <property type="match status" value="1"/>
</dbReference>